<dbReference type="Pfam" id="PF01063">
    <property type="entry name" value="Aminotran_4"/>
    <property type="match status" value="1"/>
</dbReference>
<keyword evidence="2" id="KW-1185">Reference proteome</keyword>
<evidence type="ECO:0000313" key="2">
    <source>
        <dbReference type="Proteomes" id="UP001447188"/>
    </source>
</evidence>
<gene>
    <name evidence="1" type="primary">ABZ2</name>
    <name evidence="1" type="ORF">Q9L58_001604</name>
</gene>
<dbReference type="Proteomes" id="UP001447188">
    <property type="component" value="Unassembled WGS sequence"/>
</dbReference>
<dbReference type="InterPro" id="IPR036038">
    <property type="entry name" value="Aminotransferase-like"/>
</dbReference>
<proteinExistence type="predicted"/>
<organism evidence="1 2">
    <name type="scientific">Discina gigas</name>
    <dbReference type="NCBI Taxonomy" id="1032678"/>
    <lineage>
        <taxon>Eukaryota</taxon>
        <taxon>Fungi</taxon>
        <taxon>Dikarya</taxon>
        <taxon>Ascomycota</taxon>
        <taxon>Pezizomycotina</taxon>
        <taxon>Pezizomycetes</taxon>
        <taxon>Pezizales</taxon>
        <taxon>Discinaceae</taxon>
        <taxon>Discina</taxon>
    </lineage>
</organism>
<dbReference type="SUPFAM" id="SSF56752">
    <property type="entry name" value="D-aminoacid aminotransferase-like PLP-dependent enzymes"/>
    <property type="match status" value="1"/>
</dbReference>
<dbReference type="GO" id="GO:0008696">
    <property type="term" value="F:4-amino-4-deoxychorismate lyase activity"/>
    <property type="evidence" value="ECO:0007669"/>
    <property type="project" value="UniProtKB-EC"/>
</dbReference>
<dbReference type="InterPro" id="IPR001544">
    <property type="entry name" value="Aminotrans_IV"/>
</dbReference>
<name>A0ABR3GTX9_9PEZI</name>
<dbReference type="Gene3D" id="3.30.470.10">
    <property type="match status" value="1"/>
</dbReference>
<dbReference type="EC" id="4.1.3.38" evidence="1"/>
<dbReference type="EMBL" id="JBBBZM010000012">
    <property type="protein sequence ID" value="KAL0639377.1"/>
    <property type="molecule type" value="Genomic_DNA"/>
</dbReference>
<keyword evidence="1" id="KW-0456">Lyase</keyword>
<reference evidence="1 2" key="1">
    <citation type="submission" date="2024-02" db="EMBL/GenBank/DDBJ databases">
        <title>Discinaceae phylogenomics.</title>
        <authorList>
            <person name="Dirks A.C."/>
            <person name="James T.Y."/>
        </authorList>
    </citation>
    <scope>NUCLEOTIDE SEQUENCE [LARGE SCALE GENOMIC DNA]</scope>
    <source>
        <strain evidence="1 2">ACD0624</strain>
    </source>
</reference>
<dbReference type="InterPro" id="IPR043131">
    <property type="entry name" value="BCAT-like_N"/>
</dbReference>
<evidence type="ECO:0000313" key="1">
    <source>
        <dbReference type="EMBL" id="KAL0639377.1"/>
    </source>
</evidence>
<sequence length="280" mass="30542">MAAPEPFSLFSSLRYDPILLAATDNVPPSPFYLLHYHHDRILRAAHHFKWPTSATSPLTPLTLLNACVAAAADSPAPLKLRILLSPTGVLTVSTSPTIPASLSALLPTSLPPPTAYSPTWRVRLDTEPTVPSPYTSHKTTSRQHYVAARVRAKIPELTTEEEVVLWNDEAECMEGSITSVYFWRSGRWTTPGLECGGNNGTTRRWLLERGVVREDVVLAQTVSAGEVVLMSNGVRGVWAGVVQAAWAGDVRGRPGRAGWVGRLGLGRNKCEQGCRISSRR</sequence>
<accession>A0ABR3GTX9</accession>
<protein>
    <submittedName>
        <fullName evidence="1">Aminodeoxychorismate lyase</fullName>
        <ecNumber evidence="1">4.1.3.38</ecNumber>
    </submittedName>
</protein>
<dbReference type="Gene3D" id="3.20.10.10">
    <property type="entry name" value="D-amino Acid Aminotransferase, subunit A, domain 2"/>
    <property type="match status" value="1"/>
</dbReference>
<comment type="caution">
    <text evidence="1">The sequence shown here is derived from an EMBL/GenBank/DDBJ whole genome shotgun (WGS) entry which is preliminary data.</text>
</comment>
<dbReference type="InterPro" id="IPR043132">
    <property type="entry name" value="BCAT-like_C"/>
</dbReference>